<dbReference type="Gene3D" id="3.20.20.190">
    <property type="entry name" value="Phosphatidylinositol (PI) phosphodiesterase"/>
    <property type="match status" value="1"/>
</dbReference>
<dbReference type="CDD" id="cd13360">
    <property type="entry name" value="PH_PLC_fungal"/>
    <property type="match status" value="1"/>
</dbReference>
<dbReference type="PROSITE" id="PS50004">
    <property type="entry name" value="C2"/>
    <property type="match status" value="1"/>
</dbReference>
<feature type="domain" description="C2" evidence="8">
    <location>
        <begin position="910"/>
        <end position="1052"/>
    </location>
</feature>
<dbReference type="STRING" id="1093900.A0A507AJE2"/>
<dbReference type="PRINTS" id="PR00390">
    <property type="entry name" value="PHPHLIPASEC"/>
</dbReference>
<dbReference type="GO" id="GO:0051209">
    <property type="term" value="P:release of sequestered calcium ion into cytosol"/>
    <property type="evidence" value="ECO:0007669"/>
    <property type="project" value="TreeGrafter"/>
</dbReference>
<proteinExistence type="predicted"/>
<dbReference type="PANTHER" id="PTHR10336">
    <property type="entry name" value="PHOSPHOINOSITIDE-SPECIFIC PHOSPHOLIPASE C FAMILY PROTEIN"/>
    <property type="match status" value="1"/>
</dbReference>
<dbReference type="Pfam" id="PF00388">
    <property type="entry name" value="PI-PLC-X"/>
    <property type="match status" value="1"/>
</dbReference>
<feature type="region of interest" description="Disordered" evidence="7">
    <location>
        <begin position="683"/>
        <end position="783"/>
    </location>
</feature>
<feature type="domain" description="PI-PLC Y-box" evidence="9">
    <location>
        <begin position="788"/>
        <end position="906"/>
    </location>
</feature>
<dbReference type="SUPFAM" id="SSF49562">
    <property type="entry name" value="C2 domain (Calcium/lipid-binding domain, CaLB)"/>
    <property type="match status" value="1"/>
</dbReference>
<dbReference type="CDD" id="cd08598">
    <property type="entry name" value="PI-PLC1c_yeast"/>
    <property type="match status" value="1"/>
</dbReference>
<evidence type="ECO:0000256" key="6">
    <source>
        <dbReference type="RuleBase" id="RU361133"/>
    </source>
</evidence>
<feature type="domain" description="EF-hand" evidence="10">
    <location>
        <begin position="412"/>
        <end position="447"/>
    </location>
</feature>
<dbReference type="RefSeq" id="XP_030988638.1">
    <property type="nucleotide sequence ID" value="XM_031133848.1"/>
</dbReference>
<keyword evidence="2 6" id="KW-0378">Hydrolase</keyword>
<feature type="compositionally biased region" description="Polar residues" evidence="7">
    <location>
        <begin position="15"/>
        <end position="40"/>
    </location>
</feature>
<gene>
    <name evidence="11" type="ORF">E0L32_011151</name>
</gene>
<dbReference type="InterPro" id="IPR017946">
    <property type="entry name" value="PLC-like_Pdiesterase_TIM-brl"/>
</dbReference>
<dbReference type="SMART" id="SM00239">
    <property type="entry name" value="C2"/>
    <property type="match status" value="1"/>
</dbReference>
<dbReference type="Pfam" id="PF00168">
    <property type="entry name" value="C2"/>
    <property type="match status" value="1"/>
</dbReference>
<reference evidence="11 12" key="1">
    <citation type="submission" date="2019-06" db="EMBL/GenBank/DDBJ databases">
        <title>Draft genome sequence of the filamentous fungus Phialemoniopsis curvata isolated from diesel fuel.</title>
        <authorList>
            <person name="Varaljay V.A."/>
            <person name="Lyon W.J."/>
            <person name="Crouch A.L."/>
            <person name="Drake C.E."/>
            <person name="Hollomon J.M."/>
            <person name="Nadeau L.J."/>
            <person name="Nunn H.S."/>
            <person name="Stevenson B.S."/>
            <person name="Bojanowski C.L."/>
            <person name="Crookes-Goodson W.J."/>
        </authorList>
    </citation>
    <scope>NUCLEOTIDE SEQUENCE [LARGE SCALE GENOMIC DNA]</scope>
    <source>
        <strain evidence="11 12">D216</strain>
    </source>
</reference>
<evidence type="ECO:0000256" key="7">
    <source>
        <dbReference type="SAM" id="MobiDB-lite"/>
    </source>
</evidence>
<evidence type="ECO:0000313" key="11">
    <source>
        <dbReference type="EMBL" id="TPX06927.1"/>
    </source>
</evidence>
<keyword evidence="5" id="KW-0807">Transducer</keyword>
<dbReference type="FunCoup" id="A0A507AJE2">
    <property type="interactions" value="339"/>
</dbReference>
<dbReference type="Pfam" id="PF00387">
    <property type="entry name" value="PI-PLC-Y"/>
    <property type="match status" value="1"/>
</dbReference>
<organism evidence="11 12">
    <name type="scientific">Thyridium curvatum</name>
    <dbReference type="NCBI Taxonomy" id="1093900"/>
    <lineage>
        <taxon>Eukaryota</taxon>
        <taxon>Fungi</taxon>
        <taxon>Dikarya</taxon>
        <taxon>Ascomycota</taxon>
        <taxon>Pezizomycotina</taxon>
        <taxon>Sordariomycetes</taxon>
        <taxon>Sordariomycetidae</taxon>
        <taxon>Thyridiales</taxon>
        <taxon>Thyridiaceae</taxon>
        <taxon>Thyridium</taxon>
    </lineage>
</organism>
<feature type="compositionally biased region" description="Acidic residues" evidence="7">
    <location>
        <begin position="195"/>
        <end position="204"/>
    </location>
</feature>
<feature type="region of interest" description="Disordered" evidence="7">
    <location>
        <begin position="149"/>
        <end position="225"/>
    </location>
</feature>
<feature type="compositionally biased region" description="Basic and acidic residues" evidence="7">
    <location>
        <begin position="747"/>
        <end position="759"/>
    </location>
</feature>
<dbReference type="CDD" id="cd00275">
    <property type="entry name" value="C2_PLC_like"/>
    <property type="match status" value="1"/>
</dbReference>
<dbReference type="PROSITE" id="PS50222">
    <property type="entry name" value="EF_HAND_2"/>
    <property type="match status" value="1"/>
</dbReference>
<feature type="region of interest" description="Disordered" evidence="7">
    <location>
        <begin position="1"/>
        <end position="40"/>
    </location>
</feature>
<dbReference type="SUPFAM" id="SSF51695">
    <property type="entry name" value="PLC-like phosphodiesterases"/>
    <property type="match status" value="1"/>
</dbReference>
<dbReference type="InterPro" id="IPR011993">
    <property type="entry name" value="PH-like_dom_sf"/>
</dbReference>
<sequence>MSPTTNTGRDIPTSALPQNPHNMPPQTVQSRRSRPGNVQTSITPHSQLVAIPPASAVSTSSVASSSHCSPIMSPNMAGLTTGSSMVPSPEPLRGRDMEQFPAPNFQLPESILTRKTSANSLSQPLLNGQGAMHEVMGKGNLIRRLSNRAKAMGRRRTSSVQPNSRDGSVGPAILRRRSDSNNTAPPENLPQPFDTDSDEGDERDDVASMFDGAGPDVSPTSAPAPASAAYVSGAQAGPVIPLALLKGTGIRKVSKKNKGKRILLVLEPDSAKITWDRTRPWKSIYIDDIKEIRTGDDIRQYLLDFNIDPKAEENRFFFTILYTVPDRSQTKMMHLIADDEEAFGNWTMTLDAIYKHRQDSIASLMSFNDKAVRAYWAREMKKQFADKPHSVDDEEIDFAGVERVCRNLHIHVSSETLKSKFDEADATSTRRLDFAQFQEFVRLMKRREDIRGIYRRIASDPDSGLTSDEFLDFLRNEQGENVDQSLATWENVFLRFARRSKLKEADAKDSAEDVAPRMSEAALSSFLTSTYNVSIAKEPDAYELNRPINEYFISSSHNTYLLGRQVMGISSVEGYIAALMRGCRCVEIDCWDGNDGEPQVVHGKTWTSRISFREVINTINKYAFVKSQFPLWISLEVHCNPEQQRTMAKTMKDIFGAKLVTEPLPGAQDRFPTPSELKNRILIKAKKPQQVEPPKPVETNGRKRGNSLTSPYPKPVALDNSIIPPQYLPNSPLLSPNGSARKASSKTRVDTITEGEVHDAPSSSTSDNDSGSEKSSGRKKQSKIVPELGDLGVYCVGIKFNGFDDPESKTFNHVLSFMENTFAKHGKPRESKRALFRHNMRHLMRVYPNQTRITSTNFNPLAYWKKGVQMAALNWQTFDLGMQINQAMFAGGVDQSGYVLKPREFREIQVLPNLPGHWEGKRERKNVNFTVDVISAQQLMRPLHFGEKRSLDPYVEVEVFIPDDKNDSDETSSHTGQNQTKFRTQIVRENGFNPIFQRNFVFNITTKYPDLIFVRWSVKLAENGAYSINTLGTYTAKLSSLKQGYRTIPLLDNNADQYLFSTLFCRIKVNSATSIYVDYSEEAPENTNKLRTIGRTVFNRSANMSPKTSLDGAQSF</sequence>
<evidence type="ECO:0000259" key="10">
    <source>
        <dbReference type="PROSITE" id="PS50222"/>
    </source>
</evidence>
<feature type="compositionally biased region" description="Low complexity" evidence="7">
    <location>
        <begin position="760"/>
        <end position="769"/>
    </location>
</feature>
<dbReference type="SUPFAM" id="SSF47473">
    <property type="entry name" value="EF-hand"/>
    <property type="match status" value="1"/>
</dbReference>
<dbReference type="InterPro" id="IPR037755">
    <property type="entry name" value="Plc1_PH"/>
</dbReference>
<dbReference type="OrthoDB" id="269822at2759"/>
<dbReference type="SMART" id="SM00149">
    <property type="entry name" value="PLCYc"/>
    <property type="match status" value="1"/>
</dbReference>
<evidence type="ECO:0000256" key="3">
    <source>
        <dbReference type="ARBA" id="ARBA00022963"/>
    </source>
</evidence>
<dbReference type="PROSITE" id="PS50008">
    <property type="entry name" value="PIPLC_Y_DOMAIN"/>
    <property type="match status" value="1"/>
</dbReference>
<evidence type="ECO:0000256" key="5">
    <source>
        <dbReference type="ARBA" id="ARBA00023224"/>
    </source>
</evidence>
<keyword evidence="3 6" id="KW-0442">Lipid degradation</keyword>
<dbReference type="EMBL" id="SKBQ01000099">
    <property type="protein sequence ID" value="TPX06927.1"/>
    <property type="molecule type" value="Genomic_DNA"/>
</dbReference>
<dbReference type="AlphaFoldDB" id="A0A507AJE2"/>
<feature type="compositionally biased region" description="Polar residues" evidence="7">
    <location>
        <begin position="728"/>
        <end position="738"/>
    </location>
</feature>
<comment type="catalytic activity">
    <reaction evidence="6">
        <text>a 1,2-diacyl-sn-glycero-3-phospho-(1D-myo-inositol-4,5-bisphosphate) + H2O = 1D-myo-inositol 1,4,5-trisphosphate + a 1,2-diacyl-sn-glycerol + H(+)</text>
        <dbReference type="Rhea" id="RHEA:33179"/>
        <dbReference type="ChEBI" id="CHEBI:15377"/>
        <dbReference type="ChEBI" id="CHEBI:15378"/>
        <dbReference type="ChEBI" id="CHEBI:17815"/>
        <dbReference type="ChEBI" id="CHEBI:58456"/>
        <dbReference type="ChEBI" id="CHEBI:203600"/>
        <dbReference type="EC" id="3.1.4.11"/>
    </reaction>
</comment>
<evidence type="ECO:0000313" key="12">
    <source>
        <dbReference type="Proteomes" id="UP000319257"/>
    </source>
</evidence>
<dbReference type="Gene3D" id="2.30.29.30">
    <property type="entry name" value="Pleckstrin-homology domain (PH domain)/Phosphotyrosine-binding domain (PTB)"/>
    <property type="match status" value="1"/>
</dbReference>
<accession>A0A507AJE2</accession>
<evidence type="ECO:0000259" key="8">
    <source>
        <dbReference type="PROSITE" id="PS50004"/>
    </source>
</evidence>
<name>A0A507AJE2_9PEZI</name>
<dbReference type="InParanoid" id="A0A507AJE2"/>
<dbReference type="GeneID" id="41978598"/>
<dbReference type="PANTHER" id="PTHR10336:SF36">
    <property type="entry name" value="1-PHOSPHATIDYLINOSITOL 4,5-BISPHOSPHATE PHOSPHODIESTERASE BETA-4"/>
    <property type="match status" value="1"/>
</dbReference>
<dbReference type="GO" id="GO:0048015">
    <property type="term" value="P:phosphatidylinositol-mediated signaling"/>
    <property type="evidence" value="ECO:0007669"/>
    <property type="project" value="TreeGrafter"/>
</dbReference>
<dbReference type="GO" id="GO:0016042">
    <property type="term" value="P:lipid catabolic process"/>
    <property type="evidence" value="ECO:0007669"/>
    <property type="project" value="UniProtKB-KW"/>
</dbReference>
<dbReference type="InterPro" id="IPR011992">
    <property type="entry name" value="EF-hand-dom_pair"/>
</dbReference>
<keyword evidence="4 6" id="KW-0443">Lipid metabolism</keyword>
<dbReference type="InterPro" id="IPR002048">
    <property type="entry name" value="EF_hand_dom"/>
</dbReference>
<evidence type="ECO:0000256" key="2">
    <source>
        <dbReference type="ARBA" id="ARBA00022801"/>
    </source>
</evidence>
<dbReference type="SMART" id="SM00148">
    <property type="entry name" value="PLCXc"/>
    <property type="match status" value="1"/>
</dbReference>
<feature type="compositionally biased region" description="Low complexity" evidence="7">
    <location>
        <begin position="215"/>
        <end position="225"/>
    </location>
</feature>
<evidence type="ECO:0000256" key="4">
    <source>
        <dbReference type="ARBA" id="ARBA00023098"/>
    </source>
</evidence>
<dbReference type="Proteomes" id="UP000319257">
    <property type="component" value="Unassembled WGS sequence"/>
</dbReference>
<dbReference type="GO" id="GO:0004435">
    <property type="term" value="F:phosphatidylinositol-4,5-bisphosphate phospholipase C activity"/>
    <property type="evidence" value="ECO:0007669"/>
    <property type="project" value="UniProtKB-EC"/>
</dbReference>
<dbReference type="SUPFAM" id="SSF50729">
    <property type="entry name" value="PH domain-like"/>
    <property type="match status" value="1"/>
</dbReference>
<dbReference type="InterPro" id="IPR001192">
    <property type="entry name" value="PI-PLC_fam"/>
</dbReference>
<dbReference type="EC" id="3.1.4.11" evidence="1 6"/>
<dbReference type="PROSITE" id="PS50007">
    <property type="entry name" value="PIPLC_X_DOMAIN"/>
    <property type="match status" value="1"/>
</dbReference>
<comment type="caution">
    <text evidence="11">The sequence shown here is derived from an EMBL/GenBank/DDBJ whole genome shotgun (WGS) entry which is preliminary data.</text>
</comment>
<dbReference type="InterPro" id="IPR035892">
    <property type="entry name" value="C2_domain_sf"/>
</dbReference>
<dbReference type="GO" id="GO:0005509">
    <property type="term" value="F:calcium ion binding"/>
    <property type="evidence" value="ECO:0007669"/>
    <property type="project" value="InterPro"/>
</dbReference>
<evidence type="ECO:0000259" key="9">
    <source>
        <dbReference type="PROSITE" id="PS50008"/>
    </source>
</evidence>
<dbReference type="InterPro" id="IPR000909">
    <property type="entry name" value="PLipase_C_PInositol-sp_X_dom"/>
</dbReference>
<keyword evidence="12" id="KW-1185">Reference proteome</keyword>
<dbReference type="CDD" id="cd16207">
    <property type="entry name" value="EFh_ScPlc1p_like"/>
    <property type="match status" value="1"/>
</dbReference>
<dbReference type="InterPro" id="IPR000008">
    <property type="entry name" value="C2_dom"/>
</dbReference>
<dbReference type="Gene3D" id="1.10.238.10">
    <property type="entry name" value="EF-hand"/>
    <property type="match status" value="1"/>
</dbReference>
<protein>
    <recommendedName>
        <fullName evidence="1 6">Phosphoinositide phospholipase C</fullName>
        <ecNumber evidence="1 6">3.1.4.11</ecNumber>
    </recommendedName>
</protein>
<dbReference type="Gene3D" id="2.60.40.150">
    <property type="entry name" value="C2 domain"/>
    <property type="match status" value="1"/>
</dbReference>
<evidence type="ECO:0000256" key="1">
    <source>
        <dbReference type="ARBA" id="ARBA00012368"/>
    </source>
</evidence>
<dbReference type="InterPro" id="IPR001711">
    <property type="entry name" value="PLipase_C_Pinositol-sp_Y"/>
</dbReference>